<proteinExistence type="predicted"/>
<dbReference type="RefSeq" id="WP_079376398.1">
    <property type="nucleotide sequence ID" value="NZ_MWVS01000133.1"/>
</dbReference>
<dbReference type="AlphaFoldDB" id="A0A1V4FIE9"/>
<protein>
    <submittedName>
        <fullName evidence="1">Uncharacterized protein</fullName>
    </submittedName>
</protein>
<reference evidence="1 2" key="1">
    <citation type="submission" date="2017-03" db="EMBL/GenBank/DDBJ databases">
        <title>Antibiotic resistance of probiotic microorganisms.</title>
        <authorList>
            <person name="Sanudo A.I."/>
            <person name="Olivares M."/>
            <person name="Banuelos O."/>
        </authorList>
    </citation>
    <scope>NUCLEOTIDE SEQUENCE [LARGE SCALE GENOMIC DNA]</scope>
    <source>
        <strain evidence="1 2">CECT8605</strain>
    </source>
</reference>
<name>A0A1V4FIE9_LIMRT</name>
<accession>A0A1V4FIE9</accession>
<dbReference type="EMBL" id="MWVS01000133">
    <property type="protein sequence ID" value="OPG86763.1"/>
    <property type="molecule type" value="Genomic_DNA"/>
</dbReference>
<dbReference type="Proteomes" id="UP000189795">
    <property type="component" value="Unassembled WGS sequence"/>
</dbReference>
<gene>
    <name evidence="1" type="ORF">B5D07_11165</name>
</gene>
<evidence type="ECO:0000313" key="1">
    <source>
        <dbReference type="EMBL" id="OPG86763.1"/>
    </source>
</evidence>
<evidence type="ECO:0000313" key="2">
    <source>
        <dbReference type="Proteomes" id="UP000189795"/>
    </source>
</evidence>
<sequence length="74" mass="8779">MTKKHGNIGVSMDVQNKIKALARVSDHKFIRSYIEDLIDKQVKNLSSGEYEDYRSFLRHIEQQEKQNKDKKKNK</sequence>
<comment type="caution">
    <text evidence="1">The sequence shown here is derived from an EMBL/GenBank/DDBJ whole genome shotgun (WGS) entry which is preliminary data.</text>
</comment>
<organism evidence="1 2">
    <name type="scientific">Limosilactobacillus reuteri</name>
    <name type="common">Lactobacillus reuteri</name>
    <dbReference type="NCBI Taxonomy" id="1598"/>
    <lineage>
        <taxon>Bacteria</taxon>
        <taxon>Bacillati</taxon>
        <taxon>Bacillota</taxon>
        <taxon>Bacilli</taxon>
        <taxon>Lactobacillales</taxon>
        <taxon>Lactobacillaceae</taxon>
        <taxon>Limosilactobacillus</taxon>
    </lineage>
</organism>